<dbReference type="Gramene" id="OGLUM02G17440.1">
    <property type="protein sequence ID" value="OGLUM02G17440.1"/>
    <property type="gene ID" value="OGLUM02G17440"/>
</dbReference>
<dbReference type="HOGENOM" id="CLU_353897_0_0_1"/>
<dbReference type="PRINTS" id="PR01415">
    <property type="entry name" value="ANKYRIN"/>
</dbReference>
<dbReference type="eggNOG" id="KOG0504">
    <property type="taxonomic scope" value="Eukaryota"/>
</dbReference>
<evidence type="ECO:0000313" key="3">
    <source>
        <dbReference type="Proteomes" id="UP000026961"/>
    </source>
</evidence>
<dbReference type="SUPFAM" id="SSF48403">
    <property type="entry name" value="Ankyrin repeat"/>
    <property type="match status" value="2"/>
</dbReference>
<dbReference type="SUPFAM" id="SSF48452">
    <property type="entry name" value="TPR-like"/>
    <property type="match status" value="2"/>
</dbReference>
<dbReference type="SMART" id="SM00028">
    <property type="entry name" value="TPR"/>
    <property type="match status" value="5"/>
</dbReference>
<dbReference type="EnsemblPlants" id="OGLUM02G17440.1">
    <property type="protein sequence ID" value="OGLUM02G17440.1"/>
    <property type="gene ID" value="OGLUM02G17440"/>
</dbReference>
<dbReference type="InterPro" id="IPR002110">
    <property type="entry name" value="Ankyrin_rpt"/>
</dbReference>
<sequence length="797" mass="86361">MAPPLPSDPRAPTRRLLQAAADGDLAAFKRIAGKLDGGKGRLRETVEGVRDRGAGALHVASGRGMLAVCSYLVEELQVDVDAADDSGDTPLAYAVRGRSIDGVKYLLDHGSNPDKPDNKGYTPLHVAAIKGECEIAKILLSRGAHVDSFSSHGTPLHLSAFCQQDGVMKILLDHHADFNKLLKPVFTPLIMALNAGSLKCVVLLLKAGADVKGVGTVTPLITAANNGQTDFYKCLLEAGANPNVPDEDDPMYKMSPADMKLAASEAYRRQDYITAMKLYSRLTDICPHDATLFSNRSLCWLKMGAGVNALQDAQICRLMHPDWSKACYLEGAAQMLLKDFEKACDVFFDGLKLDPASDEIAEALRKSFESLKISHAAKVGPGVPQQLLIQSAAAGDLPAFKKFARMLDGGKGRLKEAVEAVKNRGAGALHQAARYGRTAICAYMVEELQVDIDAADELGATPLGYAIYGGIVDTVSYLLDHGANPDKPNEKGCTPLHLAVEQGHCEIVKVLLVKGANVDSSSDHGTLLHVAASKSQDGCMKILLDHHADCNKTFSTVCTPLIAAMMGRSLKCCKLLIEAGADVKGVGTFTPLIVAATEGLTDFYKCLLEGGADPDVPDKFGFLPIEIAARQNRRKDVEILLPVTSRIPSVHDWSVDGMITYVNKQVEVDPFFKIRPADLKLEGNRAYMRKDYLTAAKLYNMAIEHDPEDMTLYSNTSVCWLKMGKGMNALETAQVCRILRPDWPKGCYREGTAHMFLKDYEKACNAFLDGFKLDPANIEIENALREALKSLKASRAA</sequence>
<keyword evidence="3" id="KW-1185">Reference proteome</keyword>
<proteinExistence type="predicted"/>
<dbReference type="Pfam" id="PF12796">
    <property type="entry name" value="Ank_2"/>
    <property type="match status" value="4"/>
</dbReference>
<dbReference type="InterPro" id="IPR036770">
    <property type="entry name" value="Ankyrin_rpt-contain_sf"/>
</dbReference>
<dbReference type="InterPro" id="IPR051616">
    <property type="entry name" value="Cul2-RING_E3_ligase_SR"/>
</dbReference>
<accession>A0A0D9YSG9</accession>
<dbReference type="PROSITE" id="PS50088">
    <property type="entry name" value="ANK_REPEAT"/>
    <property type="match status" value="6"/>
</dbReference>
<dbReference type="STRING" id="40148.A0A0D9YSG9"/>
<dbReference type="InterPro" id="IPR019734">
    <property type="entry name" value="TPR_rpt"/>
</dbReference>
<feature type="repeat" description="ANK" evidence="1">
    <location>
        <begin position="86"/>
        <end position="118"/>
    </location>
</feature>
<feature type="repeat" description="ANK" evidence="1">
    <location>
        <begin position="587"/>
        <end position="619"/>
    </location>
</feature>
<feature type="repeat" description="ANK" evidence="1">
    <location>
        <begin position="119"/>
        <end position="151"/>
    </location>
</feature>
<feature type="repeat" description="ANK" evidence="1">
    <location>
        <begin position="215"/>
        <end position="247"/>
    </location>
</feature>
<reference evidence="2" key="2">
    <citation type="submission" date="2018-05" db="EMBL/GenBank/DDBJ databases">
        <title>OgluRS3 (Oryza glumaepatula Reference Sequence Version 3).</title>
        <authorList>
            <person name="Zhang J."/>
            <person name="Kudrna D."/>
            <person name="Lee S."/>
            <person name="Talag J."/>
            <person name="Welchert J."/>
            <person name="Wing R.A."/>
        </authorList>
    </citation>
    <scope>NUCLEOTIDE SEQUENCE [LARGE SCALE GENOMIC DNA]</scope>
</reference>
<dbReference type="Gene3D" id="1.25.40.20">
    <property type="entry name" value="Ankyrin repeat-containing domain"/>
    <property type="match status" value="5"/>
</dbReference>
<dbReference type="PANTHER" id="PTHR46224">
    <property type="entry name" value="ANKYRIN REPEAT FAMILY PROTEIN"/>
    <property type="match status" value="1"/>
</dbReference>
<feature type="repeat" description="ANK" evidence="1">
    <location>
        <begin position="491"/>
        <end position="523"/>
    </location>
</feature>
<reference evidence="2" key="1">
    <citation type="submission" date="2015-04" db="UniProtKB">
        <authorList>
            <consortium name="EnsemblPlants"/>
        </authorList>
    </citation>
    <scope>IDENTIFICATION</scope>
</reference>
<dbReference type="PROSITE" id="PS50297">
    <property type="entry name" value="ANK_REP_REGION"/>
    <property type="match status" value="5"/>
</dbReference>
<evidence type="ECO:0000313" key="2">
    <source>
        <dbReference type="EnsemblPlants" id="OGLUM02G17440.1"/>
    </source>
</evidence>
<dbReference type="SMART" id="SM00248">
    <property type="entry name" value="ANK"/>
    <property type="match status" value="13"/>
</dbReference>
<evidence type="ECO:0000256" key="1">
    <source>
        <dbReference type="PROSITE-ProRule" id="PRU00023"/>
    </source>
</evidence>
<organism evidence="2">
    <name type="scientific">Oryza glumipatula</name>
    <dbReference type="NCBI Taxonomy" id="40148"/>
    <lineage>
        <taxon>Eukaryota</taxon>
        <taxon>Viridiplantae</taxon>
        <taxon>Streptophyta</taxon>
        <taxon>Embryophyta</taxon>
        <taxon>Tracheophyta</taxon>
        <taxon>Spermatophyta</taxon>
        <taxon>Magnoliopsida</taxon>
        <taxon>Liliopsida</taxon>
        <taxon>Poales</taxon>
        <taxon>Poaceae</taxon>
        <taxon>BOP clade</taxon>
        <taxon>Oryzoideae</taxon>
        <taxon>Oryzeae</taxon>
        <taxon>Oryzinae</taxon>
        <taxon>Oryza</taxon>
    </lineage>
</organism>
<feature type="repeat" description="ANK" evidence="1">
    <location>
        <begin position="458"/>
        <end position="490"/>
    </location>
</feature>
<protein>
    <submittedName>
        <fullName evidence="2">Uncharacterized protein</fullName>
    </submittedName>
</protein>
<keyword evidence="1" id="KW-0040">ANK repeat</keyword>
<dbReference type="InterPro" id="IPR011990">
    <property type="entry name" value="TPR-like_helical_dom_sf"/>
</dbReference>
<dbReference type="PANTHER" id="PTHR46224:SF53">
    <property type="entry name" value="OS02G0492900 PROTEIN"/>
    <property type="match status" value="1"/>
</dbReference>
<dbReference type="Gene3D" id="1.25.40.10">
    <property type="entry name" value="Tetratricopeptide repeat domain"/>
    <property type="match status" value="2"/>
</dbReference>
<dbReference type="Pfam" id="PF00023">
    <property type="entry name" value="Ank"/>
    <property type="match status" value="2"/>
</dbReference>
<dbReference type="Proteomes" id="UP000026961">
    <property type="component" value="Chromosome 2"/>
</dbReference>
<name>A0A0D9YSG9_9ORYZ</name>
<dbReference type="eggNOG" id="KOG0548">
    <property type="taxonomic scope" value="Eukaryota"/>
</dbReference>
<dbReference type="AlphaFoldDB" id="A0A0D9YSG9"/>